<dbReference type="STRING" id="1121395.SAMN02745215_00795"/>
<name>A0A1M7SG46_9FIRM</name>
<dbReference type="SUPFAM" id="SSF54001">
    <property type="entry name" value="Cysteine proteinases"/>
    <property type="match status" value="1"/>
</dbReference>
<organism evidence="2 3">
    <name type="scientific">Desulfitobacterium chlororespirans DSM 11544</name>
    <dbReference type="NCBI Taxonomy" id="1121395"/>
    <lineage>
        <taxon>Bacteria</taxon>
        <taxon>Bacillati</taxon>
        <taxon>Bacillota</taxon>
        <taxon>Clostridia</taxon>
        <taxon>Eubacteriales</taxon>
        <taxon>Desulfitobacteriaceae</taxon>
        <taxon>Desulfitobacterium</taxon>
    </lineage>
</organism>
<dbReference type="EMBL" id="FRDN01000004">
    <property type="protein sequence ID" value="SHN57453.1"/>
    <property type="molecule type" value="Genomic_DNA"/>
</dbReference>
<proteinExistence type="predicted"/>
<evidence type="ECO:0000313" key="3">
    <source>
        <dbReference type="Proteomes" id="UP000184010"/>
    </source>
</evidence>
<dbReference type="InterPro" id="IPR002931">
    <property type="entry name" value="Transglutaminase-like"/>
</dbReference>
<feature type="domain" description="Transglutaminase-like" evidence="1">
    <location>
        <begin position="30"/>
        <end position="133"/>
    </location>
</feature>
<dbReference type="Pfam" id="PF01841">
    <property type="entry name" value="Transglut_core"/>
    <property type="match status" value="1"/>
</dbReference>
<evidence type="ECO:0000259" key="1">
    <source>
        <dbReference type="Pfam" id="PF01841"/>
    </source>
</evidence>
<evidence type="ECO:0000313" key="2">
    <source>
        <dbReference type="EMBL" id="SHN57453.1"/>
    </source>
</evidence>
<dbReference type="Proteomes" id="UP000184010">
    <property type="component" value="Unassembled WGS sequence"/>
</dbReference>
<dbReference type="Gene3D" id="3.10.620.30">
    <property type="match status" value="1"/>
</dbReference>
<dbReference type="PANTHER" id="PTHR33490:SF3">
    <property type="entry name" value="CONSERVED INTEGRAL MEMBRANE PROTEIN"/>
    <property type="match status" value="1"/>
</dbReference>
<dbReference type="InterPro" id="IPR038765">
    <property type="entry name" value="Papain-like_cys_pep_sf"/>
</dbReference>
<accession>A0A1M7SG46</accession>
<protein>
    <submittedName>
        <fullName evidence="2">Transglutaminase-like superfamily protein</fullName>
    </submittedName>
</protein>
<keyword evidence="3" id="KW-1185">Reference proteome</keyword>
<dbReference type="RefSeq" id="WP_072771372.1">
    <property type="nucleotide sequence ID" value="NZ_FRDN01000004.1"/>
</dbReference>
<dbReference type="AlphaFoldDB" id="A0A1M7SG46"/>
<dbReference type="PANTHER" id="PTHR33490">
    <property type="entry name" value="BLR5614 PROTEIN-RELATED"/>
    <property type="match status" value="1"/>
</dbReference>
<reference evidence="3" key="1">
    <citation type="submission" date="2016-12" db="EMBL/GenBank/DDBJ databases">
        <authorList>
            <person name="Varghese N."/>
            <person name="Submissions S."/>
        </authorList>
    </citation>
    <scope>NUCLEOTIDE SEQUENCE [LARGE SCALE GENOMIC DNA]</scope>
    <source>
        <strain evidence="3">DSM 11544</strain>
    </source>
</reference>
<gene>
    <name evidence="2" type="ORF">SAMN02745215_00795</name>
</gene>
<sequence length="239" mass="27683">MNQYLQETNMLNFRHSSIQSLIEEKQWANEECFHKIRKIYDFVRDDIAFGYNRDDTIPASEVLKDGYGQCNTKGTLLMALLRGVGVPCRIHGFTIDKQLQKGAMTGLIYRLAPRNIVHSWVEIHYGGQWYNLEGFILDKDYLKKLQKKFSASEGSFCGYGAATDNLQNPQIDWNVNDTYIQKEGINQDFGVFDSPDEFLAIHHQQLSLLRKWAYQNIGRKLMNRNVEKIRSHSGQDRPA</sequence>